<evidence type="ECO:0000313" key="1">
    <source>
        <dbReference type="EMBL" id="MEI5996824.1"/>
    </source>
</evidence>
<comment type="caution">
    <text evidence="1">The sequence shown here is derived from an EMBL/GenBank/DDBJ whole genome shotgun (WGS) entry which is preliminary data.</text>
</comment>
<accession>A0ABU8IMV6</accession>
<keyword evidence="2" id="KW-1185">Reference proteome</keyword>
<sequence length="137" mass="13659">MANLTRVPQQLLTAALNGDTGVADAIGNVVNGSAMNGFDPVASSGSASGVWASIGTLIYVEITLSLPASGKPTVTLPFTHQGLSDQRGIIPGASANGVLISGVVGPESSVLTLSRYDGAALDAGTYFLSGCYESSVG</sequence>
<gene>
    <name evidence="1" type="ORF">H3V53_06300</name>
</gene>
<evidence type="ECO:0000313" key="2">
    <source>
        <dbReference type="Proteomes" id="UP001386437"/>
    </source>
</evidence>
<organism evidence="1 2">
    <name type="scientific">Paraburkholderia bengalensis</name>
    <dbReference type="NCBI Taxonomy" id="2747562"/>
    <lineage>
        <taxon>Bacteria</taxon>
        <taxon>Pseudomonadati</taxon>
        <taxon>Pseudomonadota</taxon>
        <taxon>Betaproteobacteria</taxon>
        <taxon>Burkholderiales</taxon>
        <taxon>Burkholderiaceae</taxon>
        <taxon>Paraburkholderia</taxon>
    </lineage>
</organism>
<dbReference type="Proteomes" id="UP001386437">
    <property type="component" value="Unassembled WGS sequence"/>
</dbReference>
<reference evidence="1 2" key="1">
    <citation type="journal article" date="2022" name="Arch. Microbiol.">
        <title>Paraburkholderia bengalensis sp. nov. isolated from roots of Oryza sativa, IR64.</title>
        <authorList>
            <person name="Nag P."/>
            <person name="Mondal N."/>
            <person name="Sarkar J."/>
            <person name="Das S."/>
        </authorList>
    </citation>
    <scope>NUCLEOTIDE SEQUENCE [LARGE SCALE GENOMIC DNA]</scope>
    <source>
        <strain evidence="1 2">IR64_4_BI</strain>
    </source>
</reference>
<proteinExistence type="predicted"/>
<name>A0ABU8IMV6_9BURK</name>
<dbReference type="RefSeq" id="WP_336597226.1">
    <property type="nucleotide sequence ID" value="NZ_JACFYJ010000006.1"/>
</dbReference>
<dbReference type="EMBL" id="JACFYJ010000006">
    <property type="protein sequence ID" value="MEI5996824.1"/>
    <property type="molecule type" value="Genomic_DNA"/>
</dbReference>
<protein>
    <submittedName>
        <fullName evidence="1">Uncharacterized protein</fullName>
    </submittedName>
</protein>